<dbReference type="EMBL" id="GBXM01020845">
    <property type="protein sequence ID" value="JAH87732.1"/>
    <property type="molecule type" value="Transcribed_RNA"/>
</dbReference>
<evidence type="ECO:0000313" key="1">
    <source>
        <dbReference type="EMBL" id="JAH87732.1"/>
    </source>
</evidence>
<reference evidence="1" key="2">
    <citation type="journal article" date="2015" name="Fish Shellfish Immunol.">
        <title>Early steps in the European eel (Anguilla anguilla)-Vibrio vulnificus interaction in the gills: Role of the RtxA13 toxin.</title>
        <authorList>
            <person name="Callol A."/>
            <person name="Pajuelo D."/>
            <person name="Ebbesson L."/>
            <person name="Teles M."/>
            <person name="MacKenzie S."/>
            <person name="Amaro C."/>
        </authorList>
    </citation>
    <scope>NUCLEOTIDE SEQUENCE</scope>
</reference>
<reference evidence="1" key="1">
    <citation type="submission" date="2014-11" db="EMBL/GenBank/DDBJ databases">
        <authorList>
            <person name="Amaro Gonzalez C."/>
        </authorList>
    </citation>
    <scope>NUCLEOTIDE SEQUENCE</scope>
</reference>
<accession>A0A0E9WBM4</accession>
<dbReference type="AlphaFoldDB" id="A0A0E9WBM4"/>
<protein>
    <submittedName>
        <fullName evidence="1">Uncharacterized protein</fullName>
    </submittedName>
</protein>
<name>A0A0E9WBM4_ANGAN</name>
<organism evidence="1">
    <name type="scientific">Anguilla anguilla</name>
    <name type="common">European freshwater eel</name>
    <name type="synonym">Muraena anguilla</name>
    <dbReference type="NCBI Taxonomy" id="7936"/>
    <lineage>
        <taxon>Eukaryota</taxon>
        <taxon>Metazoa</taxon>
        <taxon>Chordata</taxon>
        <taxon>Craniata</taxon>
        <taxon>Vertebrata</taxon>
        <taxon>Euteleostomi</taxon>
        <taxon>Actinopterygii</taxon>
        <taxon>Neopterygii</taxon>
        <taxon>Teleostei</taxon>
        <taxon>Anguilliformes</taxon>
        <taxon>Anguillidae</taxon>
        <taxon>Anguilla</taxon>
    </lineage>
</organism>
<proteinExistence type="predicted"/>
<sequence>MNLSSYINICFVCLYRRLF</sequence>